<dbReference type="RefSeq" id="WP_187670830.1">
    <property type="nucleotide sequence ID" value="NZ_CAJFCI010000037.1"/>
</dbReference>
<evidence type="ECO:0000256" key="2">
    <source>
        <dbReference type="ARBA" id="ARBA00004886"/>
    </source>
</evidence>
<dbReference type="Pfam" id="PF00675">
    <property type="entry name" value="Peptidase_M16"/>
    <property type="match status" value="1"/>
</dbReference>
<dbReference type="PANTHER" id="PTHR43690">
    <property type="entry name" value="NARDILYSIN"/>
    <property type="match status" value="1"/>
</dbReference>
<dbReference type="Proteomes" id="UP000583387">
    <property type="component" value="Unassembled WGS sequence"/>
</dbReference>
<dbReference type="InterPro" id="IPR011765">
    <property type="entry name" value="Pept_M16_N"/>
</dbReference>
<keyword evidence="18" id="KW-1185">Reference proteome</keyword>
<evidence type="ECO:0000256" key="1">
    <source>
        <dbReference type="ARBA" id="ARBA00001947"/>
    </source>
</evidence>
<dbReference type="PROSITE" id="PS00143">
    <property type="entry name" value="INSULINASE"/>
    <property type="match status" value="1"/>
</dbReference>
<dbReference type="InterPro" id="IPR001431">
    <property type="entry name" value="Pept_M16_Zn_BS"/>
</dbReference>
<evidence type="ECO:0000256" key="4">
    <source>
        <dbReference type="ARBA" id="ARBA00015088"/>
    </source>
</evidence>
<dbReference type="UniPathway" id="UPA00539"/>
<evidence type="ECO:0000256" key="9">
    <source>
        <dbReference type="ARBA" id="ARBA00022905"/>
    </source>
</evidence>
<dbReference type="Pfam" id="PF22454">
    <property type="entry name" value="PQQ_syn_pqqF_N_2"/>
    <property type="match status" value="1"/>
</dbReference>
<keyword evidence="8" id="KW-0862">Zinc</keyword>
<dbReference type="PANTHER" id="PTHR43690:SF18">
    <property type="entry name" value="INSULIN-DEGRADING ENZYME-RELATED"/>
    <property type="match status" value="1"/>
</dbReference>
<evidence type="ECO:0000313" key="18">
    <source>
        <dbReference type="Proteomes" id="UP000583387"/>
    </source>
</evidence>
<dbReference type="Pfam" id="PF22456">
    <property type="entry name" value="PqqF-like_C_4"/>
    <property type="match status" value="1"/>
</dbReference>
<keyword evidence="7" id="KW-0378">Hydrolase</keyword>
<dbReference type="InterPro" id="IPR011249">
    <property type="entry name" value="Metalloenz_LuxS/M16"/>
</dbReference>
<organism evidence="17 18">
    <name type="scientific">Zestomonas carbonaria</name>
    <dbReference type="NCBI Taxonomy" id="2762745"/>
    <lineage>
        <taxon>Bacteria</taxon>
        <taxon>Pseudomonadati</taxon>
        <taxon>Pseudomonadota</taxon>
        <taxon>Gammaproteobacteria</taxon>
        <taxon>Pseudomonadales</taxon>
        <taxon>Pseudomonadaceae</taxon>
        <taxon>Zestomonas</taxon>
    </lineage>
</organism>
<dbReference type="Gene3D" id="3.30.830.10">
    <property type="entry name" value="Metalloenzyme, LuxS/M16 peptidase-like"/>
    <property type="match status" value="3"/>
</dbReference>
<keyword evidence="6" id="KW-0479">Metal-binding</keyword>
<feature type="domain" description="Coenzyme PQQ synthesis protein F C-terminal lobe" evidence="15">
    <location>
        <begin position="464"/>
        <end position="602"/>
    </location>
</feature>
<evidence type="ECO:0000313" key="17">
    <source>
        <dbReference type="EMBL" id="CAD5107482.1"/>
    </source>
</evidence>
<evidence type="ECO:0000256" key="10">
    <source>
        <dbReference type="ARBA" id="ARBA00023049"/>
    </source>
</evidence>
<dbReference type="InterPro" id="IPR011844">
    <property type="entry name" value="PQQ_synth_PqqF"/>
</dbReference>
<comment type="cofactor">
    <cofactor evidence="1">
        <name>Zn(2+)</name>
        <dbReference type="ChEBI" id="CHEBI:29105"/>
    </cofactor>
</comment>
<feature type="domain" description="Coenzyme PQQ synthesis protein F-like C-terminal lobe" evidence="16">
    <location>
        <begin position="672"/>
        <end position="766"/>
    </location>
</feature>
<dbReference type="InterPro" id="IPR054733">
    <property type="entry name" value="PqqF_C_3"/>
</dbReference>
<evidence type="ECO:0000259" key="16">
    <source>
        <dbReference type="Pfam" id="PF22456"/>
    </source>
</evidence>
<proteinExistence type="inferred from homology"/>
<evidence type="ECO:0000259" key="15">
    <source>
        <dbReference type="Pfam" id="PF22455"/>
    </source>
</evidence>
<evidence type="ECO:0000256" key="7">
    <source>
        <dbReference type="ARBA" id="ARBA00022801"/>
    </source>
</evidence>
<dbReference type="AlphaFoldDB" id="A0A7U7EN06"/>
<feature type="domain" description="Coenzyme PQQ synthesis protein F N-terminal lobe" evidence="14">
    <location>
        <begin position="250"/>
        <end position="398"/>
    </location>
</feature>
<dbReference type="InterPro" id="IPR054740">
    <property type="entry name" value="PqqF_N_2"/>
</dbReference>
<keyword evidence="5" id="KW-0645">Protease</keyword>
<feature type="domain" description="Peptidase M16 N-terminal" evidence="13">
    <location>
        <begin position="22"/>
        <end position="137"/>
    </location>
</feature>
<evidence type="ECO:0000256" key="5">
    <source>
        <dbReference type="ARBA" id="ARBA00022670"/>
    </source>
</evidence>
<dbReference type="InterPro" id="IPR054734">
    <property type="entry name" value="PqqF-like_C_4"/>
</dbReference>
<dbReference type="GO" id="GO:0018189">
    <property type="term" value="P:pyrroloquinoline quinone biosynthetic process"/>
    <property type="evidence" value="ECO:0007669"/>
    <property type="project" value="UniProtKB-UniPathway"/>
</dbReference>
<dbReference type="GO" id="GO:0008270">
    <property type="term" value="F:zinc ion binding"/>
    <property type="evidence" value="ECO:0007669"/>
    <property type="project" value="InterPro"/>
</dbReference>
<comment type="caution">
    <text evidence="17">The sequence shown here is derived from an EMBL/GenBank/DDBJ whole genome shotgun (WGS) entry which is preliminary data.</text>
</comment>
<dbReference type="Pfam" id="PF22455">
    <property type="entry name" value="PqqF_C_3"/>
    <property type="match status" value="1"/>
</dbReference>
<reference evidence="17 18" key="1">
    <citation type="submission" date="2020-08" db="EMBL/GenBank/DDBJ databases">
        <authorList>
            <person name="Criscuolo A."/>
        </authorList>
    </citation>
    <scope>NUCLEOTIDE SEQUENCE [LARGE SCALE GENOMIC DNA]</scope>
    <source>
        <strain evidence="17">CIP111764</strain>
    </source>
</reference>
<dbReference type="InterPro" id="IPR050626">
    <property type="entry name" value="Peptidase_M16"/>
</dbReference>
<dbReference type="NCBIfam" id="TIGR02110">
    <property type="entry name" value="PQQ_syn_pqqF"/>
    <property type="match status" value="1"/>
</dbReference>
<dbReference type="SUPFAM" id="SSF63411">
    <property type="entry name" value="LuxS/MPP-like metallohydrolase"/>
    <property type="match status" value="3"/>
</dbReference>
<evidence type="ECO:0000256" key="6">
    <source>
        <dbReference type="ARBA" id="ARBA00022723"/>
    </source>
</evidence>
<gene>
    <name evidence="17" type="ORF">PSEWESI4_01755</name>
</gene>
<protein>
    <recommendedName>
        <fullName evidence="4">Coenzyme PQQ synthesis protein F</fullName>
    </recommendedName>
    <alternativeName>
        <fullName evidence="12">Pyrroloquinoline quinone biosynthesis protein F</fullName>
    </alternativeName>
</protein>
<evidence type="ECO:0000256" key="11">
    <source>
        <dbReference type="ARBA" id="ARBA00024932"/>
    </source>
</evidence>
<evidence type="ECO:0000256" key="12">
    <source>
        <dbReference type="ARBA" id="ARBA00030977"/>
    </source>
</evidence>
<dbReference type="EMBL" id="CAJFCI010000037">
    <property type="protein sequence ID" value="CAD5107482.1"/>
    <property type="molecule type" value="Genomic_DNA"/>
</dbReference>
<keyword evidence="9" id="KW-0884">PQQ biosynthesis</keyword>
<evidence type="ECO:0000259" key="13">
    <source>
        <dbReference type="Pfam" id="PF00675"/>
    </source>
</evidence>
<sequence length="813" mass="88649">MAAQLAFPSQRFALANGLRATIVHAPDDSRAAVLLRVAAGSHDEPAAFPGLAHFLEHLLFLGGECFSDEQRLMPFVQACGGRLNASTQARSTDFFFELPSAHLEQGLERLLDMLAHPCLDEAGQLREREVLEAEYRARAGDLDTLCDAALARGLTPGHPLADFHAGNRASLAVEQAGFQQALGDFHRRHYQAGQLSLTLLGPQSPAELRRLAERFAMGLPGGAPQARSVPPALSPLRGEGLRLRLPAGPPRLWLAFALDEQPPALEAAVDFFSWLIRDEAPGALLAQLCERGWLDEMRVRLPYQHAGQALLVLDFTLADERAATRERVEAALFDWLAFMAAASWRELLAEYAGQAARRLVELAPLERVREWQRATAGVDEQGIAALFAQLQPQRLIRLSGDDRVAGEWVESAGFGVWLEREPARPPVSRTGDWRFGVADGAGVAASSPVGAEVMLPWLPGPEERGALFLRWRLADAGRASFFALQRALRPVAGAARKRGVELRFTAQGMDWQLTLQGDADALPDVLAATASVLREPVSSACAQGLRLSLAERRRQAGELPIRQLLYALPDSLALGGSLHHTEREATAERIVAGWRQARWDGLLVGLSAERRRVVGQWLSTVPGISQPAGLPPPPLPAGAHRHDLALAGDEHAVLLFCPLADRSAAGEATWRLLARCFEEPFYRRLRSEMQLGYAVFSGFRQVGGLPGLLFAVQSPWASAEQLLGHVDAFLDDSRLLATAPLDDLRRALSSSLEAPVRFPERAEHAWQLHQAGRPHDWPGRLREALAGLTRDDLLAAHQALLASAGGRWMLTSA</sequence>
<name>A0A7U7EN06_9GAMM</name>
<accession>A0A7U7EN06</accession>
<keyword evidence="10" id="KW-0482">Metalloprotease</keyword>
<evidence type="ECO:0000259" key="14">
    <source>
        <dbReference type="Pfam" id="PF22454"/>
    </source>
</evidence>
<dbReference type="GO" id="GO:0006508">
    <property type="term" value="P:proteolysis"/>
    <property type="evidence" value="ECO:0007669"/>
    <property type="project" value="UniProtKB-KW"/>
</dbReference>
<comment type="function">
    <text evidence="11">Required for coenzyme pyrroloquinoline quinone (PQQ) biosynthesis. It is thought that this protein is a protease that cleaves peptides bond in a small peptide (gene pqqA), providing the glutamate and tyrosine residues which are necessary for the synthesis of PQQ.</text>
</comment>
<dbReference type="GO" id="GO:0004222">
    <property type="term" value="F:metalloendopeptidase activity"/>
    <property type="evidence" value="ECO:0007669"/>
    <property type="project" value="InterPro"/>
</dbReference>
<comment type="similarity">
    <text evidence="3">Belongs to the peptidase M16 family.</text>
</comment>
<evidence type="ECO:0000256" key="8">
    <source>
        <dbReference type="ARBA" id="ARBA00022833"/>
    </source>
</evidence>
<evidence type="ECO:0000256" key="3">
    <source>
        <dbReference type="ARBA" id="ARBA00007261"/>
    </source>
</evidence>
<comment type="pathway">
    <text evidence="2">Cofactor biosynthesis; pyrroloquinoline quinone biosynthesis.</text>
</comment>